<dbReference type="GO" id="GO:1990351">
    <property type="term" value="C:transporter complex"/>
    <property type="evidence" value="ECO:0007669"/>
    <property type="project" value="TreeGrafter"/>
</dbReference>
<dbReference type="Proteomes" id="UP000181985">
    <property type="component" value="Chromosome"/>
</dbReference>
<dbReference type="GO" id="GO:0043165">
    <property type="term" value="P:Gram-negative-bacterium-type cell outer membrane assembly"/>
    <property type="evidence" value="ECO:0007669"/>
    <property type="project" value="UniProtKB-UniRule"/>
</dbReference>
<evidence type="ECO:0000256" key="1">
    <source>
        <dbReference type="ARBA" id="ARBA00023237"/>
    </source>
</evidence>
<sequence precursor="true">MGKRLSWTRTALAGLASAGLASGPLSAAPPESLPADQLDWQPWGEARPAGELCRGRYVMPDYRLPPPSGEQVASESDNVDYGEDGETLLGGEVLLRRGDAQLEAPRVRVPGSRETAYAEGPLTLRDRGLLVRGESAELSLNSDAASIDTAHYVAHEQRLRGDAVRLARLEDGRYRLTEASFTTCEPGSDVWRLVGNDILLDRVRGVGTAKHARLEVGRVPVFYWPWVRFPLDDRRQTGFLWPLLGLSTDSLDYAQPFYWNIAPNHDATLTPRWISDRGLLLGGEYRYLFDQHAGQIEGAYLANDDGDPDADPSYAGEDRWYIDYRHAGRLAPRTPYRLRYGAASDGSYFDDFGRDFGQGEVSNMPRLAQVDHRGDVWQLQAKAQGYQKLDDPLLQRDKPFYRLPSLTADARWSQDSGFYQQWRSNVTYFWRDVTADEQGIYEVGDRRLRIPVTEAANGTRLHLAPATGWRMDESWGHLEPRIDWLATAYRLDYGNRETDRDERLTRSVPVSTVDGGLVFERELALGGRDYRQTLEPRVNYAYVPARDQTDFPVFDTAEQAFSWNQLWSPYRFSGSDRVGDLNRVSLGLSSRLLADETGRERLSVGVGQAYYLEDRTIDMVGDPDTLPPESSFDRYYRATRDRSPLVTRADWRITDQWRTRWQWLYDDNLEQTESTSLGVQYLSPAGHVLNLGYRWQLQGFDPSQEDEDRLTYNREEYDLSFAWKATRQVDLIGRVIYDNTNDRALDQLAGVQWNDCCYGLQLVWREWIDDNDTANTIEDDLTDRGVFLRFVFKGLGGVGGEAASFFEQAVPGYRTAGLDLP</sequence>
<dbReference type="InterPro" id="IPR007543">
    <property type="entry name" value="LptD_C"/>
</dbReference>
<proteinExistence type="inferred from homology"/>
<protein>
    <recommendedName>
        <fullName evidence="2">LPS-assembly protein LptD</fullName>
    </recommendedName>
</protein>
<gene>
    <name evidence="2" type="primary">lptD</name>
    <name evidence="5" type="ORF">BOX17_11405</name>
</gene>
<accession>A0A1J0VHL0</accession>
<evidence type="ECO:0000313" key="5">
    <source>
        <dbReference type="EMBL" id="APE31498.1"/>
    </source>
</evidence>
<dbReference type="InterPro" id="IPR020889">
    <property type="entry name" value="LipoPS_assembly_LptD"/>
</dbReference>
<feature type="region of interest" description="Disordered" evidence="3">
    <location>
        <begin position="63"/>
        <end position="85"/>
    </location>
</feature>
<evidence type="ECO:0000259" key="4">
    <source>
        <dbReference type="Pfam" id="PF04453"/>
    </source>
</evidence>
<dbReference type="KEGG" id="hsi:BOX17_11405"/>
<dbReference type="AlphaFoldDB" id="A0A1J0VHL0"/>
<dbReference type="GO" id="GO:0015920">
    <property type="term" value="P:lipopolysaccharide transport"/>
    <property type="evidence" value="ECO:0007669"/>
    <property type="project" value="InterPro"/>
</dbReference>
<dbReference type="HAMAP" id="MF_01411">
    <property type="entry name" value="LPS_assembly_LptD"/>
    <property type="match status" value="1"/>
</dbReference>
<dbReference type="RefSeq" id="WP_071944683.1">
    <property type="nucleotide sequence ID" value="NZ_CP018139.1"/>
</dbReference>
<comment type="subunit">
    <text evidence="2">Component of the lipopolysaccharide transport and assembly complex. Interacts with LptE and LptA.</text>
</comment>
<organism evidence="5 6">
    <name type="scientific">Halomonas aestuarii</name>
    <dbReference type="NCBI Taxonomy" id="1897729"/>
    <lineage>
        <taxon>Bacteria</taxon>
        <taxon>Pseudomonadati</taxon>
        <taxon>Pseudomonadota</taxon>
        <taxon>Gammaproteobacteria</taxon>
        <taxon>Oceanospirillales</taxon>
        <taxon>Halomonadaceae</taxon>
        <taxon>Halomonas</taxon>
    </lineage>
</organism>
<keyword evidence="2" id="KW-0472">Membrane</keyword>
<reference evidence="6" key="1">
    <citation type="submission" date="2016-11" db="EMBL/GenBank/DDBJ databases">
        <title>Halolamina sediminis sp. nov., an extremely halophilic archaeon isolated from solar salt.</title>
        <authorList>
            <person name="Koh H.-W."/>
            <person name="Rani S."/>
            <person name="Park S.-J."/>
        </authorList>
    </citation>
    <scope>NUCLEOTIDE SEQUENCE [LARGE SCALE GENOMIC DNA]</scope>
    <source>
        <strain evidence="6">Hb3</strain>
    </source>
</reference>
<evidence type="ECO:0000313" key="6">
    <source>
        <dbReference type="Proteomes" id="UP000181985"/>
    </source>
</evidence>
<dbReference type="PANTHER" id="PTHR30189:SF1">
    <property type="entry name" value="LPS-ASSEMBLY PROTEIN LPTD"/>
    <property type="match status" value="1"/>
</dbReference>
<evidence type="ECO:0000256" key="3">
    <source>
        <dbReference type="SAM" id="MobiDB-lite"/>
    </source>
</evidence>
<feature type="chain" id="PRO_5013414802" description="LPS-assembly protein LptD" evidence="2">
    <location>
        <begin position="28"/>
        <end position="821"/>
    </location>
</feature>
<evidence type="ECO:0000256" key="2">
    <source>
        <dbReference type="HAMAP-Rule" id="MF_01411"/>
    </source>
</evidence>
<dbReference type="Pfam" id="PF04453">
    <property type="entry name" value="LptD"/>
    <property type="match status" value="1"/>
</dbReference>
<comment type="subcellular location">
    <subcellularLocation>
        <location evidence="2">Cell outer membrane</location>
    </subcellularLocation>
</comment>
<dbReference type="EMBL" id="CP018139">
    <property type="protein sequence ID" value="APE31498.1"/>
    <property type="molecule type" value="Genomic_DNA"/>
</dbReference>
<keyword evidence="6" id="KW-1185">Reference proteome</keyword>
<keyword evidence="1 2" id="KW-0998">Cell outer membrane</keyword>
<comment type="function">
    <text evidence="2">Together with LptE, is involved in the assembly of lipopolysaccharide (LPS) at the surface of the outer membrane.</text>
</comment>
<comment type="similarity">
    <text evidence="2">Belongs to the LptD family.</text>
</comment>
<dbReference type="PANTHER" id="PTHR30189">
    <property type="entry name" value="LPS-ASSEMBLY PROTEIN"/>
    <property type="match status" value="1"/>
</dbReference>
<keyword evidence="2" id="KW-0732">Signal</keyword>
<name>A0A1J0VHL0_9GAMM</name>
<dbReference type="OrthoDB" id="9760225at2"/>
<dbReference type="GO" id="GO:0009279">
    <property type="term" value="C:cell outer membrane"/>
    <property type="evidence" value="ECO:0007669"/>
    <property type="project" value="UniProtKB-SubCell"/>
</dbReference>
<comment type="caution">
    <text evidence="2">Lacks conserved residue(s) required for the propagation of feature annotation.</text>
</comment>
<feature type="signal peptide" evidence="2">
    <location>
        <begin position="1"/>
        <end position="27"/>
    </location>
</feature>
<feature type="domain" description="LptD C-terminal" evidence="4">
    <location>
        <begin position="318"/>
        <end position="728"/>
    </location>
</feature>
<dbReference type="InterPro" id="IPR050218">
    <property type="entry name" value="LptD"/>
</dbReference>